<accession>A0A9P6NCC4</accession>
<comment type="caution">
    <text evidence="1">The sequence shown here is derived from an EMBL/GenBank/DDBJ whole genome shotgun (WGS) entry which is preliminary data.</text>
</comment>
<organism evidence="1 2">
    <name type="scientific">Cronartium quercuum f. sp. fusiforme G11</name>
    <dbReference type="NCBI Taxonomy" id="708437"/>
    <lineage>
        <taxon>Eukaryota</taxon>
        <taxon>Fungi</taxon>
        <taxon>Dikarya</taxon>
        <taxon>Basidiomycota</taxon>
        <taxon>Pucciniomycotina</taxon>
        <taxon>Pucciniomycetes</taxon>
        <taxon>Pucciniales</taxon>
        <taxon>Coleosporiaceae</taxon>
        <taxon>Cronartium</taxon>
    </lineage>
</organism>
<dbReference type="AlphaFoldDB" id="A0A9P6NCC4"/>
<evidence type="ECO:0000313" key="1">
    <source>
        <dbReference type="EMBL" id="KAG0144090.1"/>
    </source>
</evidence>
<evidence type="ECO:0000313" key="2">
    <source>
        <dbReference type="Proteomes" id="UP000886653"/>
    </source>
</evidence>
<proteinExistence type="predicted"/>
<dbReference type="EMBL" id="MU167302">
    <property type="protein sequence ID" value="KAG0144090.1"/>
    <property type="molecule type" value="Genomic_DNA"/>
</dbReference>
<dbReference type="Proteomes" id="UP000886653">
    <property type="component" value="Unassembled WGS sequence"/>
</dbReference>
<gene>
    <name evidence="1" type="ORF">CROQUDRAFT_95403</name>
</gene>
<sequence length="95" mass="10876">MKWEFWKRKLERDEKEDEDGDEIGCIENVDEHARCGGSSFGLGSSLTIPARMNHQKMLIRRTTHNMSLPYGQYVLILLTYIPNGSFGATAFEISH</sequence>
<reference evidence="1" key="1">
    <citation type="submission" date="2013-11" db="EMBL/GenBank/DDBJ databases">
        <title>Genome sequence of the fusiform rust pathogen reveals effectors for host alternation and coevolution with pine.</title>
        <authorList>
            <consortium name="DOE Joint Genome Institute"/>
            <person name="Smith K."/>
            <person name="Pendleton A."/>
            <person name="Kubisiak T."/>
            <person name="Anderson C."/>
            <person name="Salamov A."/>
            <person name="Aerts A."/>
            <person name="Riley R."/>
            <person name="Clum A."/>
            <person name="Lindquist E."/>
            <person name="Ence D."/>
            <person name="Campbell M."/>
            <person name="Kronenberg Z."/>
            <person name="Feau N."/>
            <person name="Dhillon B."/>
            <person name="Hamelin R."/>
            <person name="Burleigh J."/>
            <person name="Smith J."/>
            <person name="Yandell M."/>
            <person name="Nelson C."/>
            <person name="Grigoriev I."/>
            <person name="Davis J."/>
        </authorList>
    </citation>
    <scope>NUCLEOTIDE SEQUENCE</scope>
    <source>
        <strain evidence="1">G11</strain>
    </source>
</reference>
<keyword evidence="2" id="KW-1185">Reference proteome</keyword>
<name>A0A9P6NCC4_9BASI</name>
<protein>
    <submittedName>
        <fullName evidence="1">Uncharacterized protein</fullName>
    </submittedName>
</protein>